<dbReference type="Pfam" id="PF23419">
    <property type="entry name" value="WD40_RFWD3"/>
    <property type="match status" value="2"/>
</dbReference>
<dbReference type="Proteomes" id="UP000518266">
    <property type="component" value="Unassembled WGS sequence"/>
</dbReference>
<accession>A0A7J5Z0Q1</accession>
<evidence type="ECO:0000256" key="8">
    <source>
        <dbReference type="ARBA" id="ARBA00022786"/>
    </source>
</evidence>
<keyword evidence="8" id="KW-0833">Ubl conjugation pathway</keyword>
<protein>
    <recommendedName>
        <fullName evidence="11">E3 ubiquitin-protein ligase RFWD3-like WD40 domain-containing protein</fullName>
    </recommendedName>
</protein>
<comment type="pathway">
    <text evidence="3">Protein modification; protein ubiquitination.</text>
</comment>
<dbReference type="InterPro" id="IPR037381">
    <property type="entry name" value="RFWD3"/>
</dbReference>
<dbReference type="OrthoDB" id="5600418at2759"/>
<evidence type="ECO:0000256" key="4">
    <source>
        <dbReference type="ARBA" id="ARBA00022490"/>
    </source>
</evidence>
<comment type="subcellular location">
    <subcellularLocation>
        <location evidence="2">Cytoplasm</location>
    </subcellularLocation>
    <subcellularLocation>
        <location evidence="1">Nucleus</location>
    </subcellularLocation>
</comment>
<keyword evidence="5" id="KW-0808">Transferase</keyword>
<evidence type="ECO:0000259" key="11">
    <source>
        <dbReference type="Pfam" id="PF23419"/>
    </source>
</evidence>
<name>A0A7J5Z0Q1_DISMA</name>
<evidence type="ECO:0000256" key="6">
    <source>
        <dbReference type="ARBA" id="ARBA00022737"/>
    </source>
</evidence>
<evidence type="ECO:0000256" key="7">
    <source>
        <dbReference type="ARBA" id="ARBA00022763"/>
    </source>
</evidence>
<keyword evidence="4" id="KW-0963">Cytoplasm</keyword>
<feature type="domain" description="E3 ubiquitin-protein ligase RFWD3-like WD40" evidence="11">
    <location>
        <begin position="34"/>
        <end position="101"/>
    </location>
</feature>
<dbReference type="InterPro" id="IPR056527">
    <property type="entry name" value="WD40_RFWD3"/>
</dbReference>
<evidence type="ECO:0000256" key="5">
    <source>
        <dbReference type="ARBA" id="ARBA00022679"/>
    </source>
</evidence>
<dbReference type="GO" id="GO:0016567">
    <property type="term" value="P:protein ubiquitination"/>
    <property type="evidence" value="ECO:0007669"/>
    <property type="project" value="InterPro"/>
</dbReference>
<dbReference type="GO" id="GO:0005634">
    <property type="term" value="C:nucleus"/>
    <property type="evidence" value="ECO:0007669"/>
    <property type="project" value="UniProtKB-SubCell"/>
</dbReference>
<evidence type="ECO:0000256" key="2">
    <source>
        <dbReference type="ARBA" id="ARBA00004496"/>
    </source>
</evidence>
<evidence type="ECO:0000256" key="3">
    <source>
        <dbReference type="ARBA" id="ARBA00004906"/>
    </source>
</evidence>
<organism evidence="12 13">
    <name type="scientific">Dissostichus mawsoni</name>
    <name type="common">Antarctic cod</name>
    <dbReference type="NCBI Taxonomy" id="36200"/>
    <lineage>
        <taxon>Eukaryota</taxon>
        <taxon>Metazoa</taxon>
        <taxon>Chordata</taxon>
        <taxon>Craniata</taxon>
        <taxon>Vertebrata</taxon>
        <taxon>Euteleostomi</taxon>
        <taxon>Actinopterygii</taxon>
        <taxon>Neopterygii</taxon>
        <taxon>Teleostei</taxon>
        <taxon>Neoteleostei</taxon>
        <taxon>Acanthomorphata</taxon>
        <taxon>Eupercaria</taxon>
        <taxon>Perciformes</taxon>
        <taxon>Notothenioidei</taxon>
        <taxon>Nototheniidae</taxon>
        <taxon>Dissostichus</taxon>
    </lineage>
</organism>
<feature type="non-terminal residue" evidence="12">
    <location>
        <position position="309"/>
    </location>
</feature>
<dbReference type="GO" id="GO:0004842">
    <property type="term" value="F:ubiquitin-protein transferase activity"/>
    <property type="evidence" value="ECO:0007669"/>
    <property type="project" value="InterPro"/>
</dbReference>
<feature type="domain" description="E3 ubiquitin-protein ligase RFWD3-like WD40" evidence="11">
    <location>
        <begin position="102"/>
        <end position="231"/>
    </location>
</feature>
<keyword evidence="10" id="KW-0539">Nucleus</keyword>
<evidence type="ECO:0000313" key="13">
    <source>
        <dbReference type="Proteomes" id="UP000518266"/>
    </source>
</evidence>
<comment type="caution">
    <text evidence="12">The sequence shown here is derived from an EMBL/GenBank/DDBJ whole genome shotgun (WGS) entry which is preliminary data.</text>
</comment>
<dbReference type="PANTHER" id="PTHR16047:SF7">
    <property type="entry name" value="E3 UBIQUITIN-PROTEIN LIGASE RFWD3"/>
    <property type="match status" value="1"/>
</dbReference>
<keyword evidence="9" id="KW-0234">DNA repair</keyword>
<evidence type="ECO:0000256" key="9">
    <source>
        <dbReference type="ARBA" id="ARBA00023204"/>
    </source>
</evidence>
<reference evidence="12 13" key="1">
    <citation type="submission" date="2020-03" db="EMBL/GenBank/DDBJ databases">
        <title>Dissostichus mawsoni Genome sequencing and assembly.</title>
        <authorList>
            <person name="Park H."/>
        </authorList>
    </citation>
    <scope>NUCLEOTIDE SEQUENCE [LARGE SCALE GENOMIC DNA]</scope>
    <source>
        <strain evidence="12">DM0001</strain>
        <tissue evidence="12">Muscle</tissue>
    </source>
</reference>
<gene>
    <name evidence="12" type="ORF">F7725_023430</name>
</gene>
<evidence type="ECO:0000313" key="12">
    <source>
        <dbReference type="EMBL" id="KAF3855375.1"/>
    </source>
</evidence>
<dbReference type="AlphaFoldDB" id="A0A7J5Z0Q1"/>
<keyword evidence="7" id="KW-0227">DNA damage</keyword>
<evidence type="ECO:0000256" key="10">
    <source>
        <dbReference type="ARBA" id="ARBA00023242"/>
    </source>
</evidence>
<dbReference type="GO" id="GO:0036297">
    <property type="term" value="P:interstrand cross-link repair"/>
    <property type="evidence" value="ECO:0007669"/>
    <property type="project" value="InterPro"/>
</dbReference>
<dbReference type="PANTHER" id="PTHR16047">
    <property type="entry name" value="RFWD3 PROTEIN"/>
    <property type="match status" value="1"/>
</dbReference>
<sequence>MAGRVPVYSSSSSSSSASSSLLLGLSQRSRSAQYVFSKAILVSMAGGSRVLSYCEPLSCLLASQPSPHSTLVPGYGVKKVSVANMKASQYVPIHSKQIRGLLLTNTVVQTYNAGKPVWSCCWCLDNSKLRLRRAEQRLCARLRHQRHQHTRAGAAASTLQVSVASLCYVPRAASSSFPCGGLIAGSLEGGGVFWEQVNETTYRPHLLPWRRPAARTSRPLNPALRCVLMSLTRTPSRIPPRCRRSPSLRCRASAPAPPVNSSPRTLCGMPAVVLCFRSFRQISRFGHFSVFCERRALLASLTEKMLKLY</sequence>
<proteinExistence type="predicted"/>
<dbReference type="GO" id="GO:0005737">
    <property type="term" value="C:cytoplasm"/>
    <property type="evidence" value="ECO:0007669"/>
    <property type="project" value="UniProtKB-SubCell"/>
</dbReference>
<keyword evidence="6" id="KW-0677">Repeat</keyword>
<dbReference type="EMBL" id="JAAKFY010000007">
    <property type="protein sequence ID" value="KAF3855375.1"/>
    <property type="molecule type" value="Genomic_DNA"/>
</dbReference>
<keyword evidence="13" id="KW-1185">Reference proteome</keyword>
<evidence type="ECO:0000256" key="1">
    <source>
        <dbReference type="ARBA" id="ARBA00004123"/>
    </source>
</evidence>